<dbReference type="Proteomes" id="UP000183832">
    <property type="component" value="Unassembled WGS sequence"/>
</dbReference>
<feature type="domain" description="Nudix hydrolase" evidence="8">
    <location>
        <begin position="288"/>
        <end position="519"/>
    </location>
</feature>
<evidence type="ECO:0000313" key="10">
    <source>
        <dbReference type="Proteomes" id="UP000183832"/>
    </source>
</evidence>
<dbReference type="Gene3D" id="3.90.79.10">
    <property type="entry name" value="Nucleoside Triphosphate Pyrophosphohydrolase"/>
    <property type="match status" value="2"/>
</dbReference>
<evidence type="ECO:0000259" key="8">
    <source>
        <dbReference type="PROSITE" id="PS51462"/>
    </source>
</evidence>
<comment type="similarity">
    <text evidence="3">Belongs to the Nudix hydrolase family.</text>
</comment>
<accession>A0A1J1ISI0</accession>
<protein>
    <submittedName>
        <fullName evidence="9">CLUMA_CG015795, isoform A</fullName>
    </submittedName>
</protein>
<evidence type="ECO:0000313" key="9">
    <source>
        <dbReference type="EMBL" id="CRL02674.1"/>
    </source>
</evidence>
<dbReference type="STRING" id="568069.A0A1J1ISI0"/>
<sequence length="629" mass="73684">MKKTWREAATLIVVARDSSKNIKFDYKVLIFRRTDKTSMLPGHVCFPGGTIDKTDETKDWEKFLKDRQIPFEKLKPDPGAKKPLIFDDVEGKLKRDISLRLTAIRETFEELGIIICHNKDKDGTLTPFSTFYHTKSCDIPIWQCKIHDHQLSLLKFCENFNLTPDIMNIHEWSCWMTPTNFGRRFESVFFFAALNEIPPTYPETHEVQDFYVSKNGIIHVYPGDDLYPENPNYYKTNHDISKYDDKTVDELRAMTKSLSRTEQHGFFGVKTIANIPSTDGHIPLMKKPWREAATLMVIARDVAKNVKFDYKVLTFKRTEKSSFMPNGICFPGGAIDKNDEIKDWTRFFENHKIPIHDLRKKLEVKKPLIYNTVEGKLERELSLRITAIRETFEELGVIICRDPSKPSNSPFSSFYQSKDFDIVSWQKKIHDDEISLLSFCQKFNLMPDVMKIHEWSCWLTPTCFRPKRFETIFYLVALNDIPPILPECHEVQDYQWETPDEYLRLYKENQLWLPPPQFVEMRRLSTIKSIDKLVEIAKGRKDQEMETILPYQFKAKDGSIHVLPGDDLYPENPDFYECSYDINKYSDKTLEEMRSIAKNLLRAEQNDLHNVNLFSNITPKDGHIMIASD</sequence>
<dbReference type="PANTHER" id="PTHR12318">
    <property type="entry name" value="TESTOSTERONE-REGULATED PROTEIN RP2"/>
    <property type="match status" value="1"/>
</dbReference>
<proteinExistence type="inferred from homology"/>
<dbReference type="PROSITE" id="PS51462">
    <property type="entry name" value="NUDIX"/>
    <property type="match status" value="2"/>
</dbReference>
<evidence type="ECO:0000256" key="2">
    <source>
        <dbReference type="ARBA" id="ARBA00001946"/>
    </source>
</evidence>
<dbReference type="GO" id="GO:0016818">
    <property type="term" value="F:hydrolase activity, acting on acid anhydrides, in phosphorus-containing anhydrides"/>
    <property type="evidence" value="ECO:0007669"/>
    <property type="project" value="InterPro"/>
</dbReference>
<reference evidence="9 10" key="1">
    <citation type="submission" date="2015-04" db="EMBL/GenBank/DDBJ databases">
        <authorList>
            <person name="Syromyatnikov M.Y."/>
            <person name="Popov V.N."/>
        </authorList>
    </citation>
    <scope>NUCLEOTIDE SEQUENCE [LARGE SCALE GENOMIC DNA]</scope>
</reference>
<dbReference type="GO" id="GO:0005739">
    <property type="term" value="C:mitochondrion"/>
    <property type="evidence" value="ECO:0007669"/>
    <property type="project" value="TreeGrafter"/>
</dbReference>
<evidence type="ECO:0000256" key="1">
    <source>
        <dbReference type="ARBA" id="ARBA00001936"/>
    </source>
</evidence>
<keyword evidence="10" id="KW-1185">Reference proteome</keyword>
<feature type="domain" description="Nudix hydrolase" evidence="8">
    <location>
        <begin position="5"/>
        <end position="198"/>
    </location>
</feature>
<name>A0A1J1ISI0_9DIPT</name>
<dbReference type="AlphaFoldDB" id="A0A1J1ISI0"/>
<evidence type="ECO:0000256" key="3">
    <source>
        <dbReference type="ARBA" id="ARBA00005582"/>
    </source>
</evidence>
<evidence type="ECO:0000256" key="7">
    <source>
        <dbReference type="ARBA" id="ARBA00023211"/>
    </source>
</evidence>
<dbReference type="InterPro" id="IPR000086">
    <property type="entry name" value="NUDIX_hydrolase_dom"/>
</dbReference>
<dbReference type="InterPro" id="IPR015797">
    <property type="entry name" value="NUDIX_hydrolase-like_dom_sf"/>
</dbReference>
<evidence type="ECO:0000256" key="6">
    <source>
        <dbReference type="ARBA" id="ARBA00022842"/>
    </source>
</evidence>
<keyword evidence="4" id="KW-0479">Metal-binding</keyword>
<dbReference type="CDD" id="cd18870">
    <property type="entry name" value="NUDIX_AcylCoAdiphos_Nudt19"/>
    <property type="match status" value="1"/>
</dbReference>
<comment type="cofactor">
    <cofactor evidence="2">
        <name>Mg(2+)</name>
        <dbReference type="ChEBI" id="CHEBI:18420"/>
    </cofactor>
</comment>
<dbReference type="SUPFAM" id="SSF55811">
    <property type="entry name" value="Nudix"/>
    <property type="match status" value="2"/>
</dbReference>
<organism evidence="9 10">
    <name type="scientific">Clunio marinus</name>
    <dbReference type="NCBI Taxonomy" id="568069"/>
    <lineage>
        <taxon>Eukaryota</taxon>
        <taxon>Metazoa</taxon>
        <taxon>Ecdysozoa</taxon>
        <taxon>Arthropoda</taxon>
        <taxon>Hexapoda</taxon>
        <taxon>Insecta</taxon>
        <taxon>Pterygota</taxon>
        <taxon>Neoptera</taxon>
        <taxon>Endopterygota</taxon>
        <taxon>Diptera</taxon>
        <taxon>Nematocera</taxon>
        <taxon>Chironomoidea</taxon>
        <taxon>Chironomidae</taxon>
        <taxon>Clunio</taxon>
    </lineage>
</organism>
<dbReference type="GO" id="GO:0046872">
    <property type="term" value="F:metal ion binding"/>
    <property type="evidence" value="ECO:0007669"/>
    <property type="project" value="UniProtKB-KW"/>
</dbReference>
<keyword evidence="7" id="KW-0464">Manganese</keyword>
<comment type="cofactor">
    <cofactor evidence="1">
        <name>Mn(2+)</name>
        <dbReference type="ChEBI" id="CHEBI:29035"/>
    </cofactor>
</comment>
<dbReference type="InterPro" id="IPR039121">
    <property type="entry name" value="NUDT19"/>
</dbReference>
<dbReference type="EMBL" id="CVRI01000058">
    <property type="protein sequence ID" value="CRL02674.1"/>
    <property type="molecule type" value="Genomic_DNA"/>
</dbReference>
<evidence type="ECO:0000256" key="5">
    <source>
        <dbReference type="ARBA" id="ARBA00022801"/>
    </source>
</evidence>
<gene>
    <name evidence="9" type="ORF">CLUMA_CG015795</name>
</gene>
<dbReference type="PANTHER" id="PTHR12318:SF0">
    <property type="entry name" value="ACYL-COENZYME A DIPHOSPHATASE NUDT19"/>
    <property type="match status" value="1"/>
</dbReference>
<keyword evidence="5" id="KW-0378">Hydrolase</keyword>
<evidence type="ECO:0000256" key="4">
    <source>
        <dbReference type="ARBA" id="ARBA00022723"/>
    </source>
</evidence>
<keyword evidence="6" id="KW-0460">Magnesium</keyword>
<dbReference type="OrthoDB" id="1695362at2759"/>